<proteinExistence type="inferred from homology"/>
<dbReference type="PANTHER" id="PTHR43334:SF1">
    <property type="entry name" value="3-HYDROXYPROPIONATE--COA LIGASE [ADP-FORMING]"/>
    <property type="match status" value="1"/>
</dbReference>
<dbReference type="InterPro" id="IPR016181">
    <property type="entry name" value="Acyl_CoA_acyltransferase"/>
</dbReference>
<feature type="domain" description="N-acetyltransferase" evidence="7">
    <location>
        <begin position="740"/>
        <end position="895"/>
    </location>
</feature>
<dbReference type="Pfam" id="PF13380">
    <property type="entry name" value="CoA_binding_2"/>
    <property type="match status" value="1"/>
</dbReference>
<protein>
    <submittedName>
        <fullName evidence="8">Succinyl-CoA ligase [ADP-forming] subunit alpha</fullName>
        <ecNumber evidence="8">6.2.1.5</ecNumber>
    </submittedName>
</protein>
<dbReference type="InterPro" id="IPR003781">
    <property type="entry name" value="CoA-bd"/>
</dbReference>
<dbReference type="InterPro" id="IPR051538">
    <property type="entry name" value="Acyl-CoA_Synth/Transferase"/>
</dbReference>
<evidence type="ECO:0000256" key="2">
    <source>
        <dbReference type="ARBA" id="ARBA00022741"/>
    </source>
</evidence>
<dbReference type="InterPro" id="IPR011761">
    <property type="entry name" value="ATP-grasp"/>
</dbReference>
<dbReference type="InterPro" id="IPR036291">
    <property type="entry name" value="NAD(P)-bd_dom_sf"/>
</dbReference>
<feature type="domain" description="ATP-grasp" evidence="6">
    <location>
        <begin position="497"/>
        <end position="533"/>
    </location>
</feature>
<keyword evidence="9" id="KW-1185">Reference proteome</keyword>
<dbReference type="KEGG" id="gaz:Pan241w_00210"/>
<reference evidence="8 9" key="1">
    <citation type="submission" date="2019-02" db="EMBL/GenBank/DDBJ databases">
        <title>Deep-cultivation of Planctomycetes and their phenomic and genomic characterization uncovers novel biology.</title>
        <authorList>
            <person name="Wiegand S."/>
            <person name="Jogler M."/>
            <person name="Boedeker C."/>
            <person name="Pinto D."/>
            <person name="Vollmers J."/>
            <person name="Rivas-Marin E."/>
            <person name="Kohn T."/>
            <person name="Peeters S.H."/>
            <person name="Heuer A."/>
            <person name="Rast P."/>
            <person name="Oberbeckmann S."/>
            <person name="Bunk B."/>
            <person name="Jeske O."/>
            <person name="Meyerdierks A."/>
            <person name="Storesund J.E."/>
            <person name="Kallscheuer N."/>
            <person name="Luecker S."/>
            <person name="Lage O.M."/>
            <person name="Pohl T."/>
            <person name="Merkel B.J."/>
            <person name="Hornburger P."/>
            <person name="Mueller R.-W."/>
            <person name="Bruemmer F."/>
            <person name="Labrenz M."/>
            <person name="Spormann A.M."/>
            <person name="Op den Camp H."/>
            <person name="Overmann J."/>
            <person name="Amann R."/>
            <person name="Jetten M.S.M."/>
            <person name="Mascher T."/>
            <person name="Medema M.H."/>
            <person name="Devos D.P."/>
            <person name="Kaster A.-K."/>
            <person name="Ovreas L."/>
            <person name="Rohde M."/>
            <person name="Galperin M.Y."/>
            <person name="Jogler C."/>
        </authorList>
    </citation>
    <scope>NUCLEOTIDE SEQUENCE [LARGE SCALE GENOMIC DNA]</scope>
    <source>
        <strain evidence="8 9">Pan241w</strain>
    </source>
</reference>
<dbReference type="AlphaFoldDB" id="A0A517R7V2"/>
<organism evidence="8 9">
    <name type="scientific">Gimesia alba</name>
    <dbReference type="NCBI Taxonomy" id="2527973"/>
    <lineage>
        <taxon>Bacteria</taxon>
        <taxon>Pseudomonadati</taxon>
        <taxon>Planctomycetota</taxon>
        <taxon>Planctomycetia</taxon>
        <taxon>Planctomycetales</taxon>
        <taxon>Planctomycetaceae</taxon>
        <taxon>Gimesia</taxon>
    </lineage>
</organism>
<dbReference type="RefSeq" id="WP_145209134.1">
    <property type="nucleotide sequence ID" value="NZ_CP036269.1"/>
</dbReference>
<dbReference type="GO" id="GO:0016747">
    <property type="term" value="F:acyltransferase activity, transferring groups other than amino-acyl groups"/>
    <property type="evidence" value="ECO:0007669"/>
    <property type="project" value="InterPro"/>
</dbReference>
<evidence type="ECO:0000259" key="6">
    <source>
        <dbReference type="PROSITE" id="PS50975"/>
    </source>
</evidence>
<dbReference type="SUPFAM" id="SSF52210">
    <property type="entry name" value="Succinyl-CoA synthetase domains"/>
    <property type="match status" value="2"/>
</dbReference>
<dbReference type="OrthoDB" id="9807426at2"/>
<dbReference type="InterPro" id="IPR013815">
    <property type="entry name" value="ATP_grasp_subdomain_1"/>
</dbReference>
<dbReference type="InterPro" id="IPR032875">
    <property type="entry name" value="Succ_CoA_lig_flav_dom"/>
</dbReference>
<dbReference type="Pfam" id="PF00583">
    <property type="entry name" value="Acetyltransf_1"/>
    <property type="match status" value="1"/>
</dbReference>
<dbReference type="GO" id="GO:0046872">
    <property type="term" value="F:metal ion binding"/>
    <property type="evidence" value="ECO:0007669"/>
    <property type="project" value="InterPro"/>
</dbReference>
<dbReference type="EC" id="6.2.1.5" evidence="8"/>
<dbReference type="Gene3D" id="3.30.1490.20">
    <property type="entry name" value="ATP-grasp fold, A domain"/>
    <property type="match status" value="1"/>
</dbReference>
<dbReference type="GO" id="GO:0005524">
    <property type="term" value="F:ATP binding"/>
    <property type="evidence" value="ECO:0007669"/>
    <property type="project" value="UniProtKB-UniRule"/>
</dbReference>
<dbReference type="Gene3D" id="3.40.50.261">
    <property type="entry name" value="Succinyl-CoA synthetase domains"/>
    <property type="match status" value="2"/>
</dbReference>
<name>A0A517R7V2_9PLAN</name>
<dbReference type="GO" id="GO:0004775">
    <property type="term" value="F:succinate-CoA ligase (ADP-forming) activity"/>
    <property type="evidence" value="ECO:0007669"/>
    <property type="project" value="UniProtKB-EC"/>
</dbReference>
<sequence>MPIRNLEKIFHPRKIAVIGASSRPLSVGQTVFQNLLLGGFEGAVYPVNPKYDRLDEHVCYPRVTDVPETVDLAVICTPARTIPEIMQQCGAAGIRGIVILSAGFRESGSAGKELEQQVLKIARTFPGLRIVGPNCLGVMAPYAKLNASFASDMPLSGNIAFISQSGALCTSVLDWSLQEKIGFSHFVSVGNMLDVGIADLIDYFALDHHTTAIILYVESITEARQFMSAARAFTKKKPIIAYKAGRFTESAKAAASHTGAMAGVDAVYEAAFARAGVVRVFELDDLFECAELLARQKCPKGDRLAIVTNAGGPGVMATDALLARQGVLAAFSEETIEKLNAVLPSAWSHGNPLDLLGDAPPERFGKAVEIVLADPQVDGLLVILSPQAMTDPPGAATAVIEAARSTQKPVLTAWMGGEKVRAGIERFNNAGIPTYTSPEQAVRAFMYLVSYARNREFLYETPHPMPVDDSIDRAGIRALFDAALTEGQEILPESTSKKMLAAYGIPITKTEVARTADAAVAFAQEMGQPVVLKVYSEQITHKTDVGGVELDLTNETEIRAAFERILSRVKEKRPDAQVEGVTVQPMVSDSEGHELIVGAKRDPVFGMVLLVGAGGTAAELYQDRALVLPPLNERQARGALESLRSWPLLEGYRGHPAVKIEQLIEFLIRLSYFVSDFPEIVELDVNPLLATPEKVIALDARIVIDQANSKQPLRPYSHLAIRPYPEEFIKSVTLKDGTAVLLRPIKPEDELMWHDLLGKCSSASIHARFRYSFQATTHDMATRFCFVDYDREIAIVAEITKQDQRQLIGVGRLVADVDHREAEYAVLVADQWHGFGLGTFLTDHCLEVCREWGIQRVVAETAPDNHIMLDMFRKRKFQKDASAQTDSVLLVKELTK</sequence>
<dbReference type="PROSITE" id="PS51186">
    <property type="entry name" value="GNAT"/>
    <property type="match status" value="1"/>
</dbReference>
<evidence type="ECO:0000259" key="7">
    <source>
        <dbReference type="PROSITE" id="PS51186"/>
    </source>
</evidence>
<dbReference type="SUPFAM" id="SSF56059">
    <property type="entry name" value="Glutathione synthetase ATP-binding domain-like"/>
    <property type="match status" value="1"/>
</dbReference>
<evidence type="ECO:0000256" key="4">
    <source>
        <dbReference type="ARBA" id="ARBA00060888"/>
    </source>
</evidence>
<dbReference type="InterPro" id="IPR000182">
    <property type="entry name" value="GNAT_dom"/>
</dbReference>
<keyword evidence="1 8" id="KW-0436">Ligase</keyword>
<keyword evidence="3 5" id="KW-0067">ATP-binding</keyword>
<dbReference type="SMART" id="SM00881">
    <property type="entry name" value="CoA_binding"/>
    <property type="match status" value="1"/>
</dbReference>
<dbReference type="InterPro" id="IPR043938">
    <property type="entry name" value="Ligase_CoA_dom"/>
</dbReference>
<dbReference type="PROSITE" id="PS50975">
    <property type="entry name" value="ATP_GRASP"/>
    <property type="match status" value="1"/>
</dbReference>
<dbReference type="Pfam" id="PF19045">
    <property type="entry name" value="Ligase_CoA_2"/>
    <property type="match status" value="1"/>
</dbReference>
<dbReference type="Gene3D" id="3.40.630.30">
    <property type="match status" value="1"/>
</dbReference>
<dbReference type="InterPro" id="IPR016102">
    <property type="entry name" value="Succinyl-CoA_synth-like"/>
</dbReference>
<dbReference type="FunFam" id="3.30.1490.20:FF:000020">
    <property type="entry name" value="Protein lysine acetyltransferase"/>
    <property type="match status" value="1"/>
</dbReference>
<evidence type="ECO:0000313" key="9">
    <source>
        <dbReference type="Proteomes" id="UP000317171"/>
    </source>
</evidence>
<dbReference type="Gene3D" id="3.30.470.20">
    <property type="entry name" value="ATP-grasp fold, B domain"/>
    <property type="match status" value="1"/>
</dbReference>
<evidence type="ECO:0000313" key="8">
    <source>
        <dbReference type="EMBL" id="QDT39968.1"/>
    </source>
</evidence>
<comment type="similarity">
    <text evidence="4">In the N-terminal section; belongs to the acetate CoA ligase alpha subunit family.</text>
</comment>
<dbReference type="Proteomes" id="UP000317171">
    <property type="component" value="Chromosome"/>
</dbReference>
<evidence type="ECO:0000256" key="1">
    <source>
        <dbReference type="ARBA" id="ARBA00022598"/>
    </source>
</evidence>
<dbReference type="Gene3D" id="3.40.50.720">
    <property type="entry name" value="NAD(P)-binding Rossmann-like Domain"/>
    <property type="match status" value="1"/>
</dbReference>
<gene>
    <name evidence="8" type="primary">sucD_1</name>
    <name evidence="8" type="ORF">Pan241w_00210</name>
</gene>
<dbReference type="EMBL" id="CP036269">
    <property type="protein sequence ID" value="QDT39968.1"/>
    <property type="molecule type" value="Genomic_DNA"/>
</dbReference>
<dbReference type="GO" id="GO:0043758">
    <property type="term" value="F:acetate-CoA ligase (ADP-forming) activity"/>
    <property type="evidence" value="ECO:0007669"/>
    <property type="project" value="InterPro"/>
</dbReference>
<dbReference type="SUPFAM" id="SSF55729">
    <property type="entry name" value="Acyl-CoA N-acyltransferases (Nat)"/>
    <property type="match status" value="1"/>
</dbReference>
<accession>A0A517R7V2</accession>
<dbReference type="SUPFAM" id="SSF51735">
    <property type="entry name" value="NAD(P)-binding Rossmann-fold domains"/>
    <property type="match status" value="1"/>
</dbReference>
<evidence type="ECO:0000256" key="5">
    <source>
        <dbReference type="PROSITE-ProRule" id="PRU00409"/>
    </source>
</evidence>
<dbReference type="Pfam" id="PF13549">
    <property type="entry name" value="ATP-grasp_5"/>
    <property type="match status" value="1"/>
</dbReference>
<dbReference type="Pfam" id="PF13607">
    <property type="entry name" value="Succ_CoA_lig"/>
    <property type="match status" value="1"/>
</dbReference>
<keyword evidence="2 5" id="KW-0547">Nucleotide-binding</keyword>
<dbReference type="PANTHER" id="PTHR43334">
    <property type="entry name" value="ACETATE--COA LIGASE [ADP-FORMING]"/>
    <property type="match status" value="1"/>
</dbReference>
<evidence type="ECO:0000256" key="3">
    <source>
        <dbReference type="ARBA" id="ARBA00022840"/>
    </source>
</evidence>